<proteinExistence type="predicted"/>
<organism evidence="2 3">
    <name type="scientific">Campylobacter phage vB_CjeM_Los1</name>
    <dbReference type="NCBI Taxonomy" id="1904491"/>
    <lineage>
        <taxon>Viruses</taxon>
        <taxon>Duplodnaviria</taxon>
        <taxon>Heunggongvirae</taxon>
        <taxon>Uroviricota</taxon>
        <taxon>Caudoviricetes</taxon>
        <taxon>Connertonviridae</taxon>
        <taxon>Fletchervirus</taxon>
        <taxon>Fletchervirus Los1</taxon>
    </lineage>
</organism>
<dbReference type="Pfam" id="PF14301">
    <property type="entry name" value="DUF4376"/>
    <property type="match status" value="1"/>
</dbReference>
<dbReference type="InterPro" id="IPR025484">
    <property type="entry name" value="DUF4376"/>
</dbReference>
<dbReference type="Proteomes" id="UP000225069">
    <property type="component" value="Segment"/>
</dbReference>
<gene>
    <name evidence="2" type="ORF">LOS1_00059</name>
</gene>
<sequence length="221" mass="25434">MIISKKTLADQGQLNKNVILWAIDIGSELALLNRPMTVRQNSENMMVEYVDDITPEEIEAGKQAIKEYCISNNIMDIYYDFLIATTQESNKLDILKEKKRYEIQSNRDKALENGIVYNGHTFQTREKDKLNINGAVTNLMLDIQSGTNSVSEIIWIDINDEKVTFNPQEFLKFTSMVAYNTQEITFKANVLKAKIEAAKTIEELEKIQWDDPVKTTSQKKR</sequence>
<accession>A0A1D8EXA4</accession>
<evidence type="ECO:0000259" key="1">
    <source>
        <dbReference type="Pfam" id="PF14301"/>
    </source>
</evidence>
<dbReference type="EMBL" id="KX879627">
    <property type="protein sequence ID" value="AOT25880.1"/>
    <property type="molecule type" value="Genomic_DNA"/>
</dbReference>
<feature type="domain" description="DUF4376" evidence="1">
    <location>
        <begin position="95"/>
        <end position="203"/>
    </location>
</feature>
<evidence type="ECO:0000313" key="2">
    <source>
        <dbReference type="EMBL" id="AOT25880.1"/>
    </source>
</evidence>
<reference evidence="2 3" key="2">
    <citation type="submission" date="2016-10" db="EMBL/GenBank/DDBJ databases">
        <title>Genome analysis of vB_CjeM_Los1, a virulent Campylobacter bacteriophage isolated in the Republic of Ireland.</title>
        <authorList>
            <person name="Coffey A."/>
            <person name="McAuliffe O."/>
            <person name="Bolton D."/>
        </authorList>
    </citation>
    <scope>NUCLEOTIDE SEQUENCE [LARGE SCALE GENOMIC DNA]</scope>
</reference>
<reference evidence="3" key="1">
    <citation type="submission" date="2016-09" db="EMBL/GenBank/DDBJ databases">
        <authorList>
            <person name="O'Sullivan L."/>
        </authorList>
    </citation>
    <scope>NUCLEOTIDE SEQUENCE [LARGE SCALE GENOMIC DNA]</scope>
</reference>
<name>A0A1D8EXA4_9CAUD</name>
<protein>
    <recommendedName>
        <fullName evidence="1">DUF4376 domain-containing protein</fullName>
    </recommendedName>
</protein>
<evidence type="ECO:0000313" key="3">
    <source>
        <dbReference type="Proteomes" id="UP000225069"/>
    </source>
</evidence>
<keyword evidence="3" id="KW-1185">Reference proteome</keyword>